<protein>
    <submittedName>
        <fullName evidence="2">Minor capsid protein</fullName>
    </submittedName>
</protein>
<sequence length="215" mass="22545">MFQATWTDSRGADFIPALIAAGAAITGAAINSAAGAAANSANIQEAEKNRQWQQQMSNTAHQREVADLRSAGLNPMLSANGGASTPGGAQARVEPAPFNPMEAVNAALAMKNSIANVENTEADTAVKQELKTGAKLNNKITKNEATISDQNTKVEKYTSPINKILDTVGSAIGSFTGMGRAVNMLKSIGGQSAKGMTMQQGFRDYMRSSPSRTRP</sequence>
<dbReference type="EMBL" id="MH029525">
    <property type="protein sequence ID" value="AVQ10238.1"/>
    <property type="molecule type" value="Genomic_DNA"/>
</dbReference>
<evidence type="ECO:0000313" key="2">
    <source>
        <dbReference type="EMBL" id="AVQ10238.1"/>
    </source>
</evidence>
<evidence type="ECO:0000256" key="1">
    <source>
        <dbReference type="SAM" id="MobiDB-lite"/>
    </source>
</evidence>
<name>A0A2R3UAE5_9VIRU</name>
<reference evidence="2" key="1">
    <citation type="submission" date="2018-03" db="EMBL/GenBank/DDBJ databases">
        <title>Twenty-four Novel Viral Genomes identified from the Dushanzi Mud Volcanic Sediment in Xinjiang, China.</title>
        <authorList>
            <person name="Han L."/>
        </authorList>
    </citation>
    <scope>NUCLEOTIDE SEQUENCE</scope>
</reference>
<organism evidence="2">
    <name type="scientific">Gokushovirinae environmental samples</name>
    <dbReference type="NCBI Taxonomy" id="1478972"/>
    <lineage>
        <taxon>Viruses</taxon>
        <taxon>Monodnaviria</taxon>
        <taxon>Sangervirae</taxon>
        <taxon>Phixviricota</taxon>
        <taxon>Malgrandaviricetes</taxon>
        <taxon>Petitvirales</taxon>
        <taxon>Microviridae</taxon>
        <taxon>environmental samples</taxon>
    </lineage>
</organism>
<accession>A0A2R3UAE5</accession>
<proteinExistence type="predicted"/>
<feature type="region of interest" description="Disordered" evidence="1">
    <location>
        <begin position="73"/>
        <end position="94"/>
    </location>
</feature>